<evidence type="ECO:0000313" key="12">
    <source>
        <dbReference type="EMBL" id="EQC29810.1"/>
    </source>
</evidence>
<gene>
    <name evidence="12" type="ORF">SDRG_12356</name>
</gene>
<dbReference type="CDD" id="cd06144">
    <property type="entry name" value="REX4_like"/>
    <property type="match status" value="1"/>
</dbReference>
<organism evidence="12 13">
    <name type="scientific">Saprolegnia diclina (strain VS20)</name>
    <dbReference type="NCBI Taxonomy" id="1156394"/>
    <lineage>
        <taxon>Eukaryota</taxon>
        <taxon>Sar</taxon>
        <taxon>Stramenopiles</taxon>
        <taxon>Oomycota</taxon>
        <taxon>Saprolegniomycetes</taxon>
        <taxon>Saprolegniales</taxon>
        <taxon>Saprolegniaceae</taxon>
        <taxon>Saprolegnia</taxon>
    </lineage>
</organism>
<sequence length="309" mass="34017">MAPPTKPTKPAKKAKQVKPLAVAPGSNWQKLKAAVAKPASNKPKKHDLAPAPKARKVKAAPSVDWIDTSLIVAMDCEMVGVGSDGKRSVLARCSIVDFEGNVVYDEHVKPLERVTDFRTHVSGIRAKSLRDALPFEQCQKDVAAIFDGKIVVGHAIRNDMQALMLTHPKGQIRDTTKYRPYMRRKVNGTKLYPKALKHLAEEVLHKTIQTGEHDSVEDARITLELYKRAMGPWEKAIKASKAPGLLVGQQPPKLHPKTKAVISDTPATVDSDEDEFDAAIRNMEQGRVKATKGFAIPDAKQLSLAEYDE</sequence>
<keyword evidence="6" id="KW-0378">Hydrolase</keyword>
<keyword evidence="5" id="KW-0540">Nuclease</keyword>
<evidence type="ECO:0000256" key="9">
    <source>
        <dbReference type="ARBA" id="ARBA00025599"/>
    </source>
</evidence>
<proteinExistence type="inferred from homology"/>
<evidence type="ECO:0000259" key="11">
    <source>
        <dbReference type="SMART" id="SM00479"/>
    </source>
</evidence>
<evidence type="ECO:0000256" key="1">
    <source>
        <dbReference type="ARBA" id="ARBA00004123"/>
    </source>
</evidence>
<dbReference type="VEuPathDB" id="FungiDB:SDRG_12356"/>
<evidence type="ECO:0000256" key="2">
    <source>
        <dbReference type="ARBA" id="ARBA00010489"/>
    </source>
</evidence>
<dbReference type="GO" id="GO:0006364">
    <property type="term" value="P:rRNA processing"/>
    <property type="evidence" value="ECO:0007669"/>
    <property type="project" value="UniProtKB-KW"/>
</dbReference>
<dbReference type="InParanoid" id="T0Q8K7"/>
<protein>
    <recommendedName>
        <fullName evidence="3">RNA exonuclease 4</fullName>
    </recommendedName>
</protein>
<dbReference type="Pfam" id="PF00929">
    <property type="entry name" value="RNase_T"/>
    <property type="match status" value="1"/>
</dbReference>
<name>T0Q8K7_SAPDV</name>
<comment type="function">
    <text evidence="9">Exoribonuclease involved in ribosome biosynthesis. Involved in the processing of ITS1, the internal transcribed spacer localized between the 18S and 5.8S rRNAs.</text>
</comment>
<evidence type="ECO:0000256" key="5">
    <source>
        <dbReference type="ARBA" id="ARBA00022722"/>
    </source>
</evidence>
<dbReference type="GO" id="GO:0005634">
    <property type="term" value="C:nucleus"/>
    <property type="evidence" value="ECO:0007669"/>
    <property type="project" value="UniProtKB-SubCell"/>
</dbReference>
<dbReference type="FunFam" id="3.30.420.10:FF:000007">
    <property type="entry name" value="Interferon-stimulated exonuclease gene 20"/>
    <property type="match status" value="1"/>
</dbReference>
<dbReference type="STRING" id="1156394.T0Q8K7"/>
<dbReference type="GeneID" id="19953083"/>
<keyword evidence="8" id="KW-0539">Nucleus</keyword>
<dbReference type="Proteomes" id="UP000030762">
    <property type="component" value="Unassembled WGS sequence"/>
</dbReference>
<evidence type="ECO:0000256" key="10">
    <source>
        <dbReference type="SAM" id="MobiDB-lite"/>
    </source>
</evidence>
<comment type="similarity">
    <text evidence="2">Belongs to the REXO4 family.</text>
</comment>
<evidence type="ECO:0000313" key="13">
    <source>
        <dbReference type="Proteomes" id="UP000030762"/>
    </source>
</evidence>
<evidence type="ECO:0000256" key="7">
    <source>
        <dbReference type="ARBA" id="ARBA00022839"/>
    </source>
</evidence>
<evidence type="ECO:0000256" key="3">
    <source>
        <dbReference type="ARBA" id="ARBA00016937"/>
    </source>
</evidence>
<dbReference type="PANTHER" id="PTHR12801:SF45">
    <property type="entry name" value="RNA EXONUCLEASE 4"/>
    <property type="match status" value="1"/>
</dbReference>
<dbReference type="GO" id="GO:0008408">
    <property type="term" value="F:3'-5' exonuclease activity"/>
    <property type="evidence" value="ECO:0007669"/>
    <property type="project" value="InterPro"/>
</dbReference>
<evidence type="ECO:0000256" key="6">
    <source>
        <dbReference type="ARBA" id="ARBA00022801"/>
    </source>
</evidence>
<dbReference type="InterPro" id="IPR047021">
    <property type="entry name" value="REXO1/3/4-like"/>
</dbReference>
<dbReference type="GO" id="GO:0003676">
    <property type="term" value="F:nucleic acid binding"/>
    <property type="evidence" value="ECO:0007669"/>
    <property type="project" value="InterPro"/>
</dbReference>
<dbReference type="InterPro" id="IPR013520">
    <property type="entry name" value="Ribonucl_H"/>
</dbReference>
<dbReference type="AlphaFoldDB" id="T0Q8K7"/>
<evidence type="ECO:0000256" key="4">
    <source>
        <dbReference type="ARBA" id="ARBA00022552"/>
    </source>
</evidence>
<dbReference type="OrthoDB" id="16516at2759"/>
<dbReference type="Gene3D" id="3.30.420.10">
    <property type="entry name" value="Ribonuclease H-like superfamily/Ribonuclease H"/>
    <property type="match status" value="1"/>
</dbReference>
<comment type="subcellular location">
    <subcellularLocation>
        <location evidence="1">Nucleus</location>
    </subcellularLocation>
</comment>
<dbReference type="InterPro" id="IPR012337">
    <property type="entry name" value="RNaseH-like_sf"/>
</dbReference>
<dbReference type="PANTHER" id="PTHR12801">
    <property type="entry name" value="RNA EXONUCLEASE REXO1 / RECO3 FAMILY MEMBER-RELATED"/>
    <property type="match status" value="1"/>
</dbReference>
<keyword evidence="4" id="KW-0698">rRNA processing</keyword>
<accession>T0Q8K7</accession>
<dbReference type="InterPro" id="IPR036397">
    <property type="entry name" value="RNaseH_sf"/>
</dbReference>
<keyword evidence="13" id="KW-1185">Reference proteome</keyword>
<reference evidence="12 13" key="1">
    <citation type="submission" date="2012-04" db="EMBL/GenBank/DDBJ databases">
        <title>The Genome Sequence of Saprolegnia declina VS20.</title>
        <authorList>
            <consortium name="The Broad Institute Genome Sequencing Platform"/>
            <person name="Russ C."/>
            <person name="Nusbaum C."/>
            <person name="Tyler B."/>
            <person name="van West P."/>
            <person name="Dieguez-Uribeondo J."/>
            <person name="de Bruijn I."/>
            <person name="Tripathy S."/>
            <person name="Jiang R."/>
            <person name="Young S.K."/>
            <person name="Zeng Q."/>
            <person name="Gargeya S."/>
            <person name="Fitzgerald M."/>
            <person name="Haas B."/>
            <person name="Abouelleil A."/>
            <person name="Alvarado L."/>
            <person name="Arachchi H.M."/>
            <person name="Berlin A."/>
            <person name="Chapman S.B."/>
            <person name="Goldberg J."/>
            <person name="Griggs A."/>
            <person name="Gujja S."/>
            <person name="Hansen M."/>
            <person name="Howarth C."/>
            <person name="Imamovic A."/>
            <person name="Larimer J."/>
            <person name="McCowen C."/>
            <person name="Montmayeur A."/>
            <person name="Murphy C."/>
            <person name="Neiman D."/>
            <person name="Pearson M."/>
            <person name="Priest M."/>
            <person name="Roberts A."/>
            <person name="Saif S."/>
            <person name="Shea T."/>
            <person name="Sisk P."/>
            <person name="Sykes S."/>
            <person name="Wortman J."/>
            <person name="Nusbaum C."/>
            <person name="Birren B."/>
        </authorList>
    </citation>
    <scope>NUCLEOTIDE SEQUENCE [LARGE SCALE GENOMIC DNA]</scope>
    <source>
        <strain evidence="12 13">VS20</strain>
    </source>
</reference>
<evidence type="ECO:0000256" key="8">
    <source>
        <dbReference type="ARBA" id="ARBA00023242"/>
    </source>
</evidence>
<dbReference type="RefSeq" id="XP_008616649.1">
    <property type="nucleotide sequence ID" value="XM_008618427.1"/>
</dbReference>
<feature type="region of interest" description="Disordered" evidence="10">
    <location>
        <begin position="1"/>
        <end position="53"/>
    </location>
</feature>
<feature type="domain" description="Exonuclease" evidence="11">
    <location>
        <begin position="70"/>
        <end position="235"/>
    </location>
</feature>
<dbReference type="SMART" id="SM00479">
    <property type="entry name" value="EXOIII"/>
    <property type="match status" value="1"/>
</dbReference>
<dbReference type="SUPFAM" id="SSF53098">
    <property type="entry name" value="Ribonuclease H-like"/>
    <property type="match status" value="1"/>
</dbReference>
<dbReference type="eggNOG" id="KOG2249">
    <property type="taxonomic scope" value="Eukaryota"/>
</dbReference>
<dbReference type="InterPro" id="IPR037431">
    <property type="entry name" value="REX4_DEDDh_dom"/>
</dbReference>
<keyword evidence="7" id="KW-0269">Exonuclease</keyword>
<dbReference type="OMA" id="ANSNWLA"/>
<dbReference type="EMBL" id="JH767180">
    <property type="protein sequence ID" value="EQC29810.1"/>
    <property type="molecule type" value="Genomic_DNA"/>
</dbReference>